<dbReference type="AlphaFoldDB" id="A0A8E2AJ44"/>
<dbReference type="GO" id="GO:0005886">
    <property type="term" value="C:plasma membrane"/>
    <property type="evidence" value="ECO:0007669"/>
    <property type="project" value="TreeGrafter"/>
</dbReference>
<dbReference type="Proteomes" id="UP000250043">
    <property type="component" value="Unassembled WGS sequence"/>
</dbReference>
<dbReference type="PANTHER" id="PTHR23501:SF102">
    <property type="entry name" value="DRUG TRANSPORTER, PUTATIVE (AFU_ORTHOLOGUE AFUA_3G08530)-RELATED"/>
    <property type="match status" value="1"/>
</dbReference>
<gene>
    <name evidence="7" type="ORF">OBBRIDRAFT_838921</name>
</gene>
<dbReference type="GO" id="GO:0022857">
    <property type="term" value="F:transmembrane transporter activity"/>
    <property type="evidence" value="ECO:0007669"/>
    <property type="project" value="InterPro"/>
</dbReference>
<dbReference type="OrthoDB" id="3437016at2759"/>
<organism evidence="7 8">
    <name type="scientific">Obba rivulosa</name>
    <dbReference type="NCBI Taxonomy" id="1052685"/>
    <lineage>
        <taxon>Eukaryota</taxon>
        <taxon>Fungi</taxon>
        <taxon>Dikarya</taxon>
        <taxon>Basidiomycota</taxon>
        <taxon>Agaricomycotina</taxon>
        <taxon>Agaricomycetes</taxon>
        <taxon>Polyporales</taxon>
        <taxon>Gelatoporiaceae</taxon>
        <taxon>Obba</taxon>
    </lineage>
</organism>
<dbReference type="PANTHER" id="PTHR23501">
    <property type="entry name" value="MAJOR FACILITATOR SUPERFAMILY"/>
    <property type="match status" value="1"/>
</dbReference>
<dbReference type="InterPro" id="IPR036259">
    <property type="entry name" value="MFS_trans_sf"/>
</dbReference>
<name>A0A8E2AJ44_9APHY</name>
<evidence type="ECO:0000256" key="1">
    <source>
        <dbReference type="ARBA" id="ARBA00004141"/>
    </source>
</evidence>
<evidence type="ECO:0000256" key="4">
    <source>
        <dbReference type="ARBA" id="ARBA00023136"/>
    </source>
</evidence>
<dbReference type="SUPFAM" id="SSF103473">
    <property type="entry name" value="MFS general substrate transporter"/>
    <property type="match status" value="1"/>
</dbReference>
<keyword evidence="8" id="KW-1185">Reference proteome</keyword>
<reference evidence="7 8" key="1">
    <citation type="submission" date="2016-07" db="EMBL/GenBank/DDBJ databases">
        <title>Draft genome of the white-rot fungus Obba rivulosa 3A-2.</title>
        <authorList>
            <consortium name="DOE Joint Genome Institute"/>
            <person name="Miettinen O."/>
            <person name="Riley R."/>
            <person name="Acob R."/>
            <person name="Barry K."/>
            <person name="Cullen D."/>
            <person name="De Vries R."/>
            <person name="Hainaut M."/>
            <person name="Hatakka A."/>
            <person name="Henrissat B."/>
            <person name="Hilden K."/>
            <person name="Kuo R."/>
            <person name="Labutti K."/>
            <person name="Lipzen A."/>
            <person name="Makela M.R."/>
            <person name="Sandor L."/>
            <person name="Spatafora J.W."/>
            <person name="Grigoriev I.V."/>
            <person name="Hibbett D.S."/>
        </authorList>
    </citation>
    <scope>NUCLEOTIDE SEQUENCE [LARGE SCALE GENOMIC DNA]</scope>
    <source>
        <strain evidence="7 8">3A-2</strain>
    </source>
</reference>
<feature type="domain" description="Major facilitator superfamily (MFS) profile" evidence="6">
    <location>
        <begin position="1"/>
        <end position="150"/>
    </location>
</feature>
<dbReference type="InterPro" id="IPR011701">
    <property type="entry name" value="MFS"/>
</dbReference>
<comment type="subcellular location">
    <subcellularLocation>
        <location evidence="1">Membrane</location>
        <topology evidence="1">Multi-pass membrane protein</topology>
    </subcellularLocation>
</comment>
<feature type="transmembrane region" description="Helical" evidence="5">
    <location>
        <begin position="71"/>
        <end position="90"/>
    </location>
</feature>
<dbReference type="EMBL" id="KV722581">
    <property type="protein sequence ID" value="OCH85473.1"/>
    <property type="molecule type" value="Genomic_DNA"/>
</dbReference>
<evidence type="ECO:0000256" key="2">
    <source>
        <dbReference type="ARBA" id="ARBA00022692"/>
    </source>
</evidence>
<dbReference type="Pfam" id="PF07690">
    <property type="entry name" value="MFS_1"/>
    <property type="match status" value="1"/>
</dbReference>
<feature type="transmembrane region" description="Helical" evidence="5">
    <location>
        <begin position="102"/>
        <end position="122"/>
    </location>
</feature>
<keyword evidence="4 5" id="KW-0472">Membrane</keyword>
<dbReference type="PROSITE" id="PS50850">
    <property type="entry name" value="MFS"/>
    <property type="match status" value="1"/>
</dbReference>
<keyword evidence="3 5" id="KW-1133">Transmembrane helix</keyword>
<keyword evidence="2 5" id="KW-0812">Transmembrane</keyword>
<dbReference type="Gene3D" id="1.20.1720.10">
    <property type="entry name" value="Multidrug resistance protein D"/>
    <property type="match status" value="1"/>
</dbReference>
<accession>A0A8E2AJ44</accession>
<evidence type="ECO:0000259" key="6">
    <source>
        <dbReference type="PROSITE" id="PS50850"/>
    </source>
</evidence>
<evidence type="ECO:0000313" key="8">
    <source>
        <dbReference type="Proteomes" id="UP000250043"/>
    </source>
</evidence>
<proteinExistence type="predicted"/>
<evidence type="ECO:0000256" key="3">
    <source>
        <dbReference type="ARBA" id="ARBA00022989"/>
    </source>
</evidence>
<dbReference type="InterPro" id="IPR020846">
    <property type="entry name" value="MFS_dom"/>
</dbReference>
<sequence length="150" mass="16317">MSGHFAQICGQRPTILEALVLFTAESTVCGSARTMTMLMAERSIQGVGDGGIQSLANIITADLVPLSQRGLFTAIIGMTFSVCAIIGPFIAGALTQDATWHWLFYMNLPLYGVSMVLVLLFLQLRTPTENFWTKLSRMDWIGNALIIGST</sequence>
<evidence type="ECO:0000256" key="5">
    <source>
        <dbReference type="SAM" id="Phobius"/>
    </source>
</evidence>
<evidence type="ECO:0000313" key="7">
    <source>
        <dbReference type="EMBL" id="OCH85473.1"/>
    </source>
</evidence>
<protein>
    <submittedName>
        <fullName evidence="7">MFS general substrate transporter</fullName>
    </submittedName>
</protein>